<dbReference type="RefSeq" id="WP_165114442.1">
    <property type="nucleotide sequence ID" value="NZ_JAALAA010000037.1"/>
</dbReference>
<proteinExistence type="predicted"/>
<dbReference type="SUPFAM" id="SSF54593">
    <property type="entry name" value="Glyoxalase/Bleomycin resistance protein/Dihydroxybiphenyl dioxygenase"/>
    <property type="match status" value="1"/>
</dbReference>
<dbReference type="EMBL" id="JAALAA010000037">
    <property type="protein sequence ID" value="NGN96007.1"/>
    <property type="molecule type" value="Genomic_DNA"/>
</dbReference>
<dbReference type="Gene3D" id="3.10.180.10">
    <property type="entry name" value="2,3-Dihydroxybiphenyl 1,2-Dioxygenase, domain 1"/>
    <property type="match status" value="1"/>
</dbReference>
<dbReference type="CDD" id="cd06588">
    <property type="entry name" value="PhnB_like"/>
    <property type="match status" value="1"/>
</dbReference>
<dbReference type="InterPro" id="IPR029068">
    <property type="entry name" value="Glyas_Bleomycin-R_OHBP_Dase"/>
</dbReference>
<gene>
    <name evidence="2" type="ORF">G5C66_25125</name>
</gene>
<sequence length="145" mass="15326">MGTLNPYISFNGQAKEALEFYSSVLGGKVEIMTFGDMPEMGAPAESADQVMHGSLTFDDGRVLMASDTPPGMDYVAPTAGVTIAVTSADPADHEVYADQFAKLSEGGTAGMPFAQAPWGDYFGQFDDKFGVSWMFDVAGPESTDA</sequence>
<dbReference type="PANTHER" id="PTHR33990">
    <property type="entry name" value="PROTEIN YJDN-RELATED"/>
    <property type="match status" value="1"/>
</dbReference>
<evidence type="ECO:0000313" key="3">
    <source>
        <dbReference type="Proteomes" id="UP000483261"/>
    </source>
</evidence>
<dbReference type="PANTHER" id="PTHR33990:SF1">
    <property type="entry name" value="PROTEIN YJDN"/>
    <property type="match status" value="1"/>
</dbReference>
<dbReference type="AlphaFoldDB" id="A0A6M1RIH0"/>
<comment type="caution">
    <text evidence="2">The sequence shown here is derived from an EMBL/GenBank/DDBJ whole genome shotgun (WGS) entry which is preliminary data.</text>
</comment>
<dbReference type="Pfam" id="PF06983">
    <property type="entry name" value="3-dmu-9_3-mt"/>
    <property type="match status" value="1"/>
</dbReference>
<dbReference type="InterPro" id="IPR028973">
    <property type="entry name" value="PhnB-like"/>
</dbReference>
<dbReference type="Proteomes" id="UP000483261">
    <property type="component" value="Unassembled WGS sequence"/>
</dbReference>
<accession>A0A6M1RIH0</accession>
<evidence type="ECO:0000313" key="2">
    <source>
        <dbReference type="EMBL" id="NGN96007.1"/>
    </source>
</evidence>
<organism evidence="2 3">
    <name type="scientific">Nocardioides turkmenicus</name>
    <dbReference type="NCBI Taxonomy" id="2711220"/>
    <lineage>
        <taxon>Bacteria</taxon>
        <taxon>Bacillati</taxon>
        <taxon>Actinomycetota</taxon>
        <taxon>Actinomycetes</taxon>
        <taxon>Propionibacteriales</taxon>
        <taxon>Nocardioidaceae</taxon>
        <taxon>Nocardioides</taxon>
    </lineage>
</organism>
<keyword evidence="3" id="KW-1185">Reference proteome</keyword>
<name>A0A6M1RIH0_9ACTN</name>
<reference evidence="2 3" key="1">
    <citation type="submission" date="2020-02" db="EMBL/GenBank/DDBJ databases">
        <title>Whole-genome analyses of novel actinobacteria.</title>
        <authorList>
            <person name="Sahin N."/>
        </authorList>
    </citation>
    <scope>NUCLEOTIDE SEQUENCE [LARGE SCALE GENOMIC DNA]</scope>
    <source>
        <strain evidence="2 3">KC13</strain>
    </source>
</reference>
<feature type="domain" description="PhnB-like" evidence="1">
    <location>
        <begin position="6"/>
        <end position="133"/>
    </location>
</feature>
<protein>
    <submittedName>
        <fullName evidence="2">VOC family protein</fullName>
    </submittedName>
</protein>
<evidence type="ECO:0000259" key="1">
    <source>
        <dbReference type="Pfam" id="PF06983"/>
    </source>
</evidence>